<dbReference type="Pfam" id="PF14833">
    <property type="entry name" value="NAD_binding_11"/>
    <property type="match status" value="1"/>
</dbReference>
<protein>
    <submittedName>
        <fullName evidence="7">2-hydroxy-3-oxopropionate reductase</fullName>
        <ecNumber evidence="7">1.1.1.60</ecNumber>
    </submittedName>
</protein>
<dbReference type="InterPro" id="IPR015815">
    <property type="entry name" value="HIBADH-related"/>
</dbReference>
<dbReference type="GO" id="GO:0051287">
    <property type="term" value="F:NAD binding"/>
    <property type="evidence" value="ECO:0007669"/>
    <property type="project" value="InterPro"/>
</dbReference>
<dbReference type="Gene3D" id="1.10.1040.10">
    <property type="entry name" value="N-(1-d-carboxylethyl)-l-norvaline Dehydrogenase, domain 2"/>
    <property type="match status" value="1"/>
</dbReference>
<dbReference type="STRING" id="755178.Cyan10605_1606"/>
<dbReference type="Gene3D" id="3.40.50.720">
    <property type="entry name" value="NAD(P)-binding Rossmann-like Domain"/>
    <property type="match status" value="1"/>
</dbReference>
<dbReference type="Pfam" id="PF03446">
    <property type="entry name" value="NAD_binding_2"/>
    <property type="match status" value="1"/>
</dbReference>
<dbReference type="Proteomes" id="UP000010480">
    <property type="component" value="Chromosome"/>
</dbReference>
<dbReference type="EMBL" id="CP003947">
    <property type="protein sequence ID" value="AFZ53714.1"/>
    <property type="molecule type" value="Genomic_DNA"/>
</dbReference>
<dbReference type="SUPFAM" id="SSF48179">
    <property type="entry name" value="6-phosphogluconate dehydrogenase C-terminal domain-like"/>
    <property type="match status" value="1"/>
</dbReference>
<dbReference type="InterPro" id="IPR029154">
    <property type="entry name" value="HIBADH-like_NADP-bd"/>
</dbReference>
<feature type="domain" description="3-hydroxyisobutyrate dehydrogenase-like NAD-binding" evidence="6">
    <location>
        <begin position="172"/>
        <end position="292"/>
    </location>
</feature>
<dbReference type="InterPro" id="IPR006115">
    <property type="entry name" value="6PGDH_NADP-bd"/>
</dbReference>
<keyword evidence="3" id="KW-0520">NAD</keyword>
<dbReference type="PANTHER" id="PTHR43580">
    <property type="entry name" value="OXIDOREDUCTASE GLYR1-RELATED"/>
    <property type="match status" value="1"/>
</dbReference>
<reference evidence="8" key="1">
    <citation type="journal article" date="2013" name="Proc. Natl. Acad. Sci. U.S.A.">
        <title>Improving the coverage of the cyanobacterial phylum using diversity-driven genome sequencing.</title>
        <authorList>
            <person name="Shih P.M."/>
            <person name="Wu D."/>
            <person name="Latifi A."/>
            <person name="Axen S.D."/>
            <person name="Fewer D.P."/>
            <person name="Talla E."/>
            <person name="Calteau A."/>
            <person name="Cai F."/>
            <person name="Tandeau de Marsac N."/>
            <person name="Rippka R."/>
            <person name="Herdman M."/>
            <person name="Sivonen K."/>
            <person name="Coursin T."/>
            <person name="Laurent T."/>
            <person name="Goodwin L."/>
            <person name="Nolan M."/>
            <person name="Davenport K.W."/>
            <person name="Han C.S."/>
            <person name="Rubin E.M."/>
            <person name="Eisen J.A."/>
            <person name="Woyke T."/>
            <person name="Gugger M."/>
            <person name="Kerfeld C.A."/>
        </authorList>
    </citation>
    <scope>NUCLEOTIDE SEQUENCE [LARGE SCALE GENOMIC DNA]</scope>
    <source>
        <strain evidence="8">PCC 10605</strain>
    </source>
</reference>
<feature type="active site" evidence="4">
    <location>
        <position position="178"/>
    </location>
</feature>
<evidence type="ECO:0000256" key="2">
    <source>
        <dbReference type="ARBA" id="ARBA00023002"/>
    </source>
</evidence>
<dbReference type="AlphaFoldDB" id="K9Z3L2"/>
<keyword evidence="8" id="KW-1185">Reference proteome</keyword>
<dbReference type="InterPro" id="IPR013328">
    <property type="entry name" value="6PGD_dom2"/>
</dbReference>
<dbReference type="InterPro" id="IPR008927">
    <property type="entry name" value="6-PGluconate_DH-like_C_sf"/>
</dbReference>
<dbReference type="PIRSF" id="PIRSF000103">
    <property type="entry name" value="HIBADH"/>
    <property type="match status" value="1"/>
</dbReference>
<dbReference type="KEGG" id="can:Cyan10605_1606"/>
<dbReference type="HOGENOM" id="CLU_035117_0_8_3"/>
<evidence type="ECO:0000256" key="4">
    <source>
        <dbReference type="PIRSR" id="PIRSR000103-1"/>
    </source>
</evidence>
<comment type="similarity">
    <text evidence="1">Belongs to the HIBADH-related family.</text>
</comment>
<gene>
    <name evidence="7" type="ordered locus">Cyan10605_1606</name>
</gene>
<dbReference type="GO" id="GO:0008679">
    <property type="term" value="F:2-hydroxy-3-oxopropionate reductase activity"/>
    <property type="evidence" value="ECO:0007669"/>
    <property type="project" value="UniProtKB-EC"/>
</dbReference>
<accession>K9Z3L2</accession>
<organism evidence="7 8">
    <name type="scientific">Cyanobacterium aponinum (strain PCC 10605)</name>
    <dbReference type="NCBI Taxonomy" id="755178"/>
    <lineage>
        <taxon>Bacteria</taxon>
        <taxon>Bacillati</taxon>
        <taxon>Cyanobacteriota</taxon>
        <taxon>Cyanophyceae</taxon>
        <taxon>Oscillatoriophycideae</taxon>
        <taxon>Chroococcales</taxon>
        <taxon>Geminocystaceae</taxon>
        <taxon>Cyanobacterium</taxon>
    </lineage>
</organism>
<dbReference type="GO" id="GO:0050661">
    <property type="term" value="F:NADP binding"/>
    <property type="evidence" value="ECO:0007669"/>
    <property type="project" value="InterPro"/>
</dbReference>
<dbReference type="PANTHER" id="PTHR43580:SF9">
    <property type="entry name" value="GLYOXYLATE_SUCCINIC SEMIALDEHYDE REDUCTASE 1"/>
    <property type="match status" value="1"/>
</dbReference>
<evidence type="ECO:0000259" key="5">
    <source>
        <dbReference type="Pfam" id="PF03446"/>
    </source>
</evidence>
<evidence type="ECO:0000259" key="6">
    <source>
        <dbReference type="Pfam" id="PF14833"/>
    </source>
</evidence>
<feature type="domain" description="6-phosphogluconate dehydrogenase NADP-binding" evidence="5">
    <location>
        <begin position="14"/>
        <end position="169"/>
    </location>
</feature>
<sequence>MFAEISSKGESMTKVAVLGMGLMGYPMILRLAQAQIPVIAYNRTQAKLESLKEKNIPVTSNIHEAIAFGDVIILMLSDIGAIQEVIFDSGVDLEGKTIIQMGTIAPGESKGLYVTIQEKGGDYLEAPVLGSIPEVKSGKLLLMVGGDKSLFRAVEELLTHFSPKPLYIGEIGSAAALKLALNQMIAGLTSTFALSLSYIQKQGVEVETFMEILRNSALYAPTFDKKLQRMCDHNFSNPNFPTKHLLKDINLFLASAQTINLNTTTLEGIKEITTLAVENGEADSDYSAIIQAIDN</sequence>
<evidence type="ECO:0000256" key="1">
    <source>
        <dbReference type="ARBA" id="ARBA00009080"/>
    </source>
</evidence>
<evidence type="ECO:0000256" key="3">
    <source>
        <dbReference type="ARBA" id="ARBA00023027"/>
    </source>
</evidence>
<dbReference type="InterPro" id="IPR036291">
    <property type="entry name" value="NAD(P)-bd_dom_sf"/>
</dbReference>
<dbReference type="eggNOG" id="COG2084">
    <property type="taxonomic scope" value="Bacteria"/>
</dbReference>
<name>K9Z3L2_CYAAP</name>
<dbReference type="InterPro" id="IPR051265">
    <property type="entry name" value="HIBADH-related_NP60_sf"/>
</dbReference>
<dbReference type="EC" id="1.1.1.60" evidence="7"/>
<dbReference type="PATRIC" id="fig|755178.3.peg.1705"/>
<keyword evidence="2 7" id="KW-0560">Oxidoreductase</keyword>
<dbReference type="SUPFAM" id="SSF51735">
    <property type="entry name" value="NAD(P)-binding Rossmann-fold domains"/>
    <property type="match status" value="1"/>
</dbReference>
<evidence type="ECO:0000313" key="7">
    <source>
        <dbReference type="EMBL" id="AFZ53714.1"/>
    </source>
</evidence>
<evidence type="ECO:0000313" key="8">
    <source>
        <dbReference type="Proteomes" id="UP000010480"/>
    </source>
</evidence>
<proteinExistence type="inferred from homology"/>